<evidence type="ECO:0000256" key="2">
    <source>
        <dbReference type="ARBA" id="ARBA00022475"/>
    </source>
</evidence>
<dbReference type="InterPro" id="IPR038731">
    <property type="entry name" value="RgtA/B/C-like"/>
</dbReference>
<feature type="domain" description="Glycosyltransferase RgtA/B/C/D-like" evidence="9">
    <location>
        <begin position="70"/>
        <end position="226"/>
    </location>
</feature>
<keyword evidence="2" id="KW-1003">Cell membrane</keyword>
<dbReference type="RefSeq" id="WP_186857361.1">
    <property type="nucleotide sequence ID" value="NZ_JACOON010000002.1"/>
</dbReference>
<dbReference type="Proteomes" id="UP000606889">
    <property type="component" value="Unassembled WGS sequence"/>
</dbReference>
<feature type="transmembrane region" description="Helical" evidence="8">
    <location>
        <begin position="88"/>
        <end position="107"/>
    </location>
</feature>
<evidence type="ECO:0000256" key="3">
    <source>
        <dbReference type="ARBA" id="ARBA00022676"/>
    </source>
</evidence>
<proteinExistence type="predicted"/>
<evidence type="ECO:0000259" key="9">
    <source>
        <dbReference type="Pfam" id="PF13231"/>
    </source>
</evidence>
<evidence type="ECO:0000256" key="4">
    <source>
        <dbReference type="ARBA" id="ARBA00022679"/>
    </source>
</evidence>
<evidence type="ECO:0000256" key="8">
    <source>
        <dbReference type="SAM" id="Phobius"/>
    </source>
</evidence>
<reference evidence="10 11" key="1">
    <citation type="submission" date="2020-08" db="EMBL/GenBank/DDBJ databases">
        <title>Genome public.</title>
        <authorList>
            <person name="Liu C."/>
            <person name="Sun Q."/>
        </authorList>
    </citation>
    <scope>NUCLEOTIDE SEQUENCE [LARGE SCALE GENOMIC DNA]</scope>
    <source>
        <strain evidence="10 11">NSJ-35</strain>
    </source>
</reference>
<keyword evidence="11" id="KW-1185">Reference proteome</keyword>
<protein>
    <submittedName>
        <fullName evidence="10">Glycosyltransferase family 39 protein</fullName>
    </submittedName>
</protein>
<name>A0ABR7EDL6_9FIRM</name>
<dbReference type="PANTHER" id="PTHR33908:SF11">
    <property type="entry name" value="MEMBRANE PROTEIN"/>
    <property type="match status" value="1"/>
</dbReference>
<feature type="transmembrane region" description="Helical" evidence="8">
    <location>
        <begin position="137"/>
        <end position="154"/>
    </location>
</feature>
<evidence type="ECO:0000256" key="7">
    <source>
        <dbReference type="ARBA" id="ARBA00023136"/>
    </source>
</evidence>
<feature type="transmembrane region" description="Helical" evidence="8">
    <location>
        <begin position="345"/>
        <end position="365"/>
    </location>
</feature>
<keyword evidence="3" id="KW-0328">Glycosyltransferase</keyword>
<organism evidence="10 11">
    <name type="scientific">Christensenella tenuis</name>
    <dbReference type="NCBI Taxonomy" id="2763033"/>
    <lineage>
        <taxon>Bacteria</taxon>
        <taxon>Bacillati</taxon>
        <taxon>Bacillota</taxon>
        <taxon>Clostridia</taxon>
        <taxon>Christensenellales</taxon>
        <taxon>Christensenellaceae</taxon>
        <taxon>Christensenella</taxon>
    </lineage>
</organism>
<evidence type="ECO:0000313" key="10">
    <source>
        <dbReference type="EMBL" id="MBC5647851.1"/>
    </source>
</evidence>
<comment type="subcellular location">
    <subcellularLocation>
        <location evidence="1">Cell membrane</location>
        <topology evidence="1">Multi-pass membrane protein</topology>
    </subcellularLocation>
</comment>
<accession>A0ABR7EDL6</accession>
<sequence length="555" mass="62779">MTIAHQKCPFSYKDLICVAFIVIISYWVAYSFALRGIDPHHDGFMLKTAADVANGLILYKDTYTQYTSLGIYLQAFGVSLFGESVRSIHIMTCIFHAFSTCLIYIITRRFSNRIIGMLAALIAISLGYYYFWNFHPWSNVFAVTFLLAACLCMIRFIEQRGTKNIFLAGVFAACTFWCKQTVGLSIFAGLVLLLLLWLCRFSSRKETLGNISWYLLGNILVFGIFMSIIIIQGAFSDWWLQAIENGAQFAVDRIGDQGSLAAAIWNNLWGVNYNPQYDWIWSLLPALSLVLFGTALTRLLIGRRQGQKRIGNKIRLCAYLCLSIFCLSSWFQYYPISCYRHAEWGAYPMFCVLAVVLWETITFLLQKMKRPRKSAWCTLLTCAVLLAICSTNIFVRFHLGYDKLTGSQGSKPITDSEASHGQSTILYNNKEFPFLNGLYLSPSEVIFYDAFNQSIAEIKNIYPDKNIVNITQLILFSSYTTENVFPKTFGVSGGYDSFETDLQEYINTESPILIADTKTLPSELGQNYILFAKIPGTSGDVFDLAGDIIILVPQN</sequence>
<feature type="transmembrane region" description="Helical" evidence="8">
    <location>
        <begin position="279"/>
        <end position="301"/>
    </location>
</feature>
<keyword evidence="4" id="KW-0808">Transferase</keyword>
<feature type="transmembrane region" description="Helical" evidence="8">
    <location>
        <begin position="313"/>
        <end position="333"/>
    </location>
</feature>
<evidence type="ECO:0000256" key="5">
    <source>
        <dbReference type="ARBA" id="ARBA00022692"/>
    </source>
</evidence>
<feature type="transmembrane region" description="Helical" evidence="8">
    <location>
        <begin position="161"/>
        <end position="178"/>
    </location>
</feature>
<evidence type="ECO:0000256" key="1">
    <source>
        <dbReference type="ARBA" id="ARBA00004651"/>
    </source>
</evidence>
<feature type="transmembrane region" description="Helical" evidence="8">
    <location>
        <begin position="377"/>
        <end position="395"/>
    </location>
</feature>
<feature type="transmembrane region" description="Helical" evidence="8">
    <location>
        <begin position="213"/>
        <end position="235"/>
    </location>
</feature>
<feature type="transmembrane region" description="Helical" evidence="8">
    <location>
        <begin position="114"/>
        <end position="131"/>
    </location>
</feature>
<feature type="transmembrane region" description="Helical" evidence="8">
    <location>
        <begin position="12"/>
        <end position="33"/>
    </location>
</feature>
<keyword evidence="7 8" id="KW-0472">Membrane</keyword>
<comment type="caution">
    <text evidence="10">The sequence shown here is derived from an EMBL/GenBank/DDBJ whole genome shotgun (WGS) entry which is preliminary data.</text>
</comment>
<evidence type="ECO:0000313" key="11">
    <source>
        <dbReference type="Proteomes" id="UP000606889"/>
    </source>
</evidence>
<dbReference type="PANTHER" id="PTHR33908">
    <property type="entry name" value="MANNOSYLTRANSFERASE YKCB-RELATED"/>
    <property type="match status" value="1"/>
</dbReference>
<gene>
    <name evidence="10" type="ORF">H8S18_05845</name>
</gene>
<keyword evidence="6 8" id="KW-1133">Transmembrane helix</keyword>
<dbReference type="EMBL" id="JACOON010000002">
    <property type="protein sequence ID" value="MBC5647851.1"/>
    <property type="molecule type" value="Genomic_DNA"/>
</dbReference>
<evidence type="ECO:0000256" key="6">
    <source>
        <dbReference type="ARBA" id="ARBA00022989"/>
    </source>
</evidence>
<keyword evidence="5 8" id="KW-0812">Transmembrane</keyword>
<dbReference type="InterPro" id="IPR050297">
    <property type="entry name" value="LipidA_mod_glycosyltrf_83"/>
</dbReference>
<feature type="transmembrane region" description="Helical" evidence="8">
    <location>
        <begin position="184"/>
        <end position="201"/>
    </location>
</feature>
<dbReference type="Pfam" id="PF13231">
    <property type="entry name" value="PMT_2"/>
    <property type="match status" value="1"/>
</dbReference>